<keyword evidence="4 9" id="KW-0812">Transmembrane</keyword>
<feature type="region of interest" description="Disordered" evidence="8">
    <location>
        <begin position="36"/>
        <end position="55"/>
    </location>
</feature>
<keyword evidence="3" id="KW-0813">Transport</keyword>
<organism evidence="10 11">
    <name type="scientific">Aristolochia fimbriata</name>
    <name type="common">White veined hardy Dutchman's pipe vine</name>
    <dbReference type="NCBI Taxonomy" id="158543"/>
    <lineage>
        <taxon>Eukaryota</taxon>
        <taxon>Viridiplantae</taxon>
        <taxon>Streptophyta</taxon>
        <taxon>Embryophyta</taxon>
        <taxon>Tracheophyta</taxon>
        <taxon>Spermatophyta</taxon>
        <taxon>Magnoliopsida</taxon>
        <taxon>Magnoliidae</taxon>
        <taxon>Piperales</taxon>
        <taxon>Aristolochiaceae</taxon>
        <taxon>Aristolochia</taxon>
    </lineage>
</organism>
<evidence type="ECO:0000256" key="5">
    <source>
        <dbReference type="ARBA" id="ARBA00022970"/>
    </source>
</evidence>
<dbReference type="EMBL" id="JAINDJ010000004">
    <property type="protein sequence ID" value="KAG9448653.1"/>
    <property type="molecule type" value="Genomic_DNA"/>
</dbReference>
<name>A0AAV7EN48_ARIFI</name>
<keyword evidence="6 9" id="KW-1133">Transmembrane helix</keyword>
<dbReference type="GO" id="GO:0006865">
    <property type="term" value="P:amino acid transport"/>
    <property type="evidence" value="ECO:0007669"/>
    <property type="project" value="UniProtKB-KW"/>
</dbReference>
<dbReference type="InterPro" id="IPR040359">
    <property type="entry name" value="GDU"/>
</dbReference>
<keyword evidence="5" id="KW-0029">Amino-acid transport</keyword>
<dbReference type="Proteomes" id="UP000825729">
    <property type="component" value="Unassembled WGS sequence"/>
</dbReference>
<feature type="transmembrane region" description="Helical" evidence="9">
    <location>
        <begin position="6"/>
        <end position="31"/>
    </location>
</feature>
<evidence type="ECO:0000313" key="11">
    <source>
        <dbReference type="Proteomes" id="UP000825729"/>
    </source>
</evidence>
<evidence type="ECO:0000256" key="9">
    <source>
        <dbReference type="SAM" id="Phobius"/>
    </source>
</evidence>
<dbReference type="AlphaFoldDB" id="A0AAV7EN48"/>
<evidence type="ECO:0000256" key="3">
    <source>
        <dbReference type="ARBA" id="ARBA00022448"/>
    </source>
</evidence>
<accession>A0AAV7EN48</accession>
<evidence type="ECO:0000256" key="8">
    <source>
        <dbReference type="SAM" id="MobiDB-lite"/>
    </source>
</evidence>
<dbReference type="PANTHER" id="PTHR33228">
    <property type="entry name" value="PROTEIN GLUTAMINE DUMPER 4-RELATED"/>
    <property type="match status" value="1"/>
</dbReference>
<dbReference type="PANTHER" id="PTHR33228:SF76">
    <property type="entry name" value="PROTEIN GLUTAMINE DUMPER 7"/>
    <property type="match status" value="1"/>
</dbReference>
<evidence type="ECO:0000256" key="1">
    <source>
        <dbReference type="ARBA" id="ARBA00004167"/>
    </source>
</evidence>
<sequence length="91" mass="10154">MRWNSPVPYVFLGMGVVLSMIAVALIVLVCCSHRKSEEEEEEEEEEKYASSSKGVERVTEVEPRILVIMAGEKRPTCLAKPSHIIIVSPPN</sequence>
<proteinExistence type="inferred from homology"/>
<evidence type="ECO:0000256" key="4">
    <source>
        <dbReference type="ARBA" id="ARBA00022692"/>
    </source>
</evidence>
<reference evidence="10 11" key="1">
    <citation type="submission" date="2021-07" db="EMBL/GenBank/DDBJ databases">
        <title>The Aristolochia fimbriata genome: insights into angiosperm evolution, floral development and chemical biosynthesis.</title>
        <authorList>
            <person name="Jiao Y."/>
        </authorList>
    </citation>
    <scope>NUCLEOTIDE SEQUENCE [LARGE SCALE GENOMIC DNA]</scope>
    <source>
        <strain evidence="10">IBCAS-2021</strain>
        <tissue evidence="10">Leaf</tissue>
    </source>
</reference>
<evidence type="ECO:0000256" key="2">
    <source>
        <dbReference type="ARBA" id="ARBA00009977"/>
    </source>
</evidence>
<protein>
    <submittedName>
        <fullName evidence="10">Uncharacterized protein</fullName>
    </submittedName>
</protein>
<evidence type="ECO:0000256" key="6">
    <source>
        <dbReference type="ARBA" id="ARBA00022989"/>
    </source>
</evidence>
<comment type="similarity">
    <text evidence="2">Belongs to the GLUTAMINE DUMPER 1 (TC 9.B.60) family.</text>
</comment>
<comment type="subcellular location">
    <subcellularLocation>
        <location evidence="1">Membrane</location>
        <topology evidence="1">Single-pass membrane protein</topology>
    </subcellularLocation>
</comment>
<keyword evidence="11" id="KW-1185">Reference proteome</keyword>
<dbReference type="GO" id="GO:0080143">
    <property type="term" value="P:regulation of amino acid export"/>
    <property type="evidence" value="ECO:0007669"/>
    <property type="project" value="InterPro"/>
</dbReference>
<evidence type="ECO:0000313" key="10">
    <source>
        <dbReference type="EMBL" id="KAG9448653.1"/>
    </source>
</evidence>
<evidence type="ECO:0000256" key="7">
    <source>
        <dbReference type="ARBA" id="ARBA00023136"/>
    </source>
</evidence>
<gene>
    <name evidence="10" type="ORF">H6P81_008618</name>
</gene>
<dbReference type="GO" id="GO:0016020">
    <property type="term" value="C:membrane"/>
    <property type="evidence" value="ECO:0007669"/>
    <property type="project" value="UniProtKB-SubCell"/>
</dbReference>
<keyword evidence="7 9" id="KW-0472">Membrane</keyword>
<comment type="caution">
    <text evidence="10">The sequence shown here is derived from an EMBL/GenBank/DDBJ whole genome shotgun (WGS) entry which is preliminary data.</text>
</comment>